<proteinExistence type="predicted"/>
<dbReference type="Proteomes" id="UP001356095">
    <property type="component" value="Unassembled WGS sequence"/>
</dbReference>
<evidence type="ECO:0000256" key="1">
    <source>
        <dbReference type="SAM" id="MobiDB-lite"/>
    </source>
</evidence>
<accession>A0ABU7KAA9</accession>
<gene>
    <name evidence="3" type="ORF">Q8791_18330</name>
</gene>
<keyword evidence="2" id="KW-0732">Signal</keyword>
<feature type="compositionally biased region" description="Polar residues" evidence="1">
    <location>
        <begin position="122"/>
        <end position="135"/>
    </location>
</feature>
<evidence type="ECO:0008006" key="5">
    <source>
        <dbReference type="Google" id="ProtNLM"/>
    </source>
</evidence>
<feature type="chain" id="PRO_5046355349" description="Secreted protein" evidence="2">
    <location>
        <begin position="26"/>
        <end position="169"/>
    </location>
</feature>
<evidence type="ECO:0000313" key="4">
    <source>
        <dbReference type="Proteomes" id="UP001356095"/>
    </source>
</evidence>
<comment type="caution">
    <text evidence="3">The sequence shown here is derived from an EMBL/GenBank/DDBJ whole genome shotgun (WGS) entry which is preliminary data.</text>
</comment>
<evidence type="ECO:0000313" key="3">
    <source>
        <dbReference type="EMBL" id="MEE2039175.1"/>
    </source>
</evidence>
<evidence type="ECO:0000256" key="2">
    <source>
        <dbReference type="SAM" id="SignalP"/>
    </source>
</evidence>
<dbReference type="RefSeq" id="WP_330092954.1">
    <property type="nucleotide sequence ID" value="NZ_JAUZMY010000018.1"/>
</dbReference>
<feature type="region of interest" description="Disordered" evidence="1">
    <location>
        <begin position="114"/>
        <end position="135"/>
    </location>
</feature>
<reference evidence="3 4" key="1">
    <citation type="submission" date="2023-08" db="EMBL/GenBank/DDBJ databases">
        <authorList>
            <person name="Girao M."/>
            <person name="Carvalho M.F."/>
        </authorList>
    </citation>
    <scope>NUCLEOTIDE SEQUENCE [LARGE SCALE GENOMIC DNA]</scope>
    <source>
        <strain evidence="3 4">CT-R113</strain>
    </source>
</reference>
<protein>
    <recommendedName>
        <fullName evidence="5">Secreted protein</fullName>
    </recommendedName>
</protein>
<sequence length="169" mass="18135">MGAVKKTLATIAATSMLLAGGVATAAPASAADIDSGIWSVAGEAQPPTTLQTWLDWSYMTSTTNRHSPRSINSGGATIEVRSGTYNGVQYGWGRVINALALSYIRFEVDTNGDRRPDLQDWENAQNGSTKWTDGYPTSSSSNRAFRACATWGYDVTCNLAGPSNTTDWW</sequence>
<name>A0ABU7KAA9_9ACTN</name>
<keyword evidence="4" id="KW-1185">Reference proteome</keyword>
<dbReference type="EMBL" id="JAUZMY010000018">
    <property type="protein sequence ID" value="MEE2039175.1"/>
    <property type="molecule type" value="Genomic_DNA"/>
</dbReference>
<organism evidence="3 4">
    <name type="scientific">Nocardiopsis codii</name>
    <dbReference type="NCBI Taxonomy" id="3065942"/>
    <lineage>
        <taxon>Bacteria</taxon>
        <taxon>Bacillati</taxon>
        <taxon>Actinomycetota</taxon>
        <taxon>Actinomycetes</taxon>
        <taxon>Streptosporangiales</taxon>
        <taxon>Nocardiopsidaceae</taxon>
        <taxon>Nocardiopsis</taxon>
    </lineage>
</organism>
<feature type="signal peptide" evidence="2">
    <location>
        <begin position="1"/>
        <end position="25"/>
    </location>
</feature>